<dbReference type="AlphaFoldDB" id="A0A3B3ZAF0"/>
<name>A0A3B3ZAF0_9GOBI</name>
<dbReference type="GO" id="GO:0005737">
    <property type="term" value="C:cytoplasm"/>
    <property type="evidence" value="ECO:0007669"/>
    <property type="project" value="TreeGrafter"/>
</dbReference>
<proteinExistence type="predicted"/>
<dbReference type="GO" id="GO:0043123">
    <property type="term" value="P:positive regulation of canonical NF-kappaB signal transduction"/>
    <property type="evidence" value="ECO:0007669"/>
    <property type="project" value="TreeGrafter"/>
</dbReference>
<dbReference type="PANTHER" id="PTHR22662">
    <property type="entry name" value="TIRAP"/>
    <property type="match status" value="1"/>
</dbReference>
<evidence type="ECO:0000313" key="3">
    <source>
        <dbReference type="Proteomes" id="UP000261520"/>
    </source>
</evidence>
<reference evidence="2" key="1">
    <citation type="submission" date="2025-08" db="UniProtKB">
        <authorList>
            <consortium name="Ensembl"/>
        </authorList>
    </citation>
    <scope>IDENTIFICATION</scope>
</reference>
<evidence type="ECO:0000313" key="2">
    <source>
        <dbReference type="Ensembl" id="ENSPMGP00000001547.1"/>
    </source>
</evidence>
<dbReference type="Gene3D" id="3.40.50.10140">
    <property type="entry name" value="Toll/interleukin-1 receptor homology (TIR) domain"/>
    <property type="match status" value="1"/>
</dbReference>
<dbReference type="PROSITE" id="PS50104">
    <property type="entry name" value="TIR"/>
    <property type="match status" value="1"/>
</dbReference>
<dbReference type="Pfam" id="PF13676">
    <property type="entry name" value="TIR_2"/>
    <property type="match status" value="1"/>
</dbReference>
<dbReference type="InterPro" id="IPR035897">
    <property type="entry name" value="Toll_tir_struct_dom_sf"/>
</dbReference>
<dbReference type="STRING" id="409849.ENSPMGP00000001547"/>
<dbReference type="Ensembl" id="ENSPMGT00000001644.1">
    <property type="protein sequence ID" value="ENSPMGP00000001547.1"/>
    <property type="gene ID" value="ENSPMGG00000001397.1"/>
</dbReference>
<evidence type="ECO:0000259" key="1">
    <source>
        <dbReference type="PROSITE" id="PS50104"/>
    </source>
</evidence>
<protein>
    <recommendedName>
        <fullName evidence="1">TIR domain-containing protein</fullName>
    </recommendedName>
</protein>
<organism evidence="2 3">
    <name type="scientific">Periophthalmus magnuspinnatus</name>
    <dbReference type="NCBI Taxonomy" id="409849"/>
    <lineage>
        <taxon>Eukaryota</taxon>
        <taxon>Metazoa</taxon>
        <taxon>Chordata</taxon>
        <taxon>Craniata</taxon>
        <taxon>Vertebrata</taxon>
        <taxon>Euteleostomi</taxon>
        <taxon>Actinopterygii</taxon>
        <taxon>Neopterygii</taxon>
        <taxon>Teleostei</taxon>
        <taxon>Neoteleostei</taxon>
        <taxon>Acanthomorphata</taxon>
        <taxon>Gobiaria</taxon>
        <taxon>Gobiiformes</taxon>
        <taxon>Gobioidei</taxon>
        <taxon>Gobiidae</taxon>
        <taxon>Oxudercinae</taxon>
        <taxon>Periophthalmus</taxon>
    </lineage>
</organism>
<dbReference type="SMART" id="SM00255">
    <property type="entry name" value="TIR"/>
    <property type="match status" value="1"/>
</dbReference>
<feature type="domain" description="TIR" evidence="1">
    <location>
        <begin position="64"/>
        <end position="202"/>
    </location>
</feature>
<reference evidence="2" key="2">
    <citation type="submission" date="2025-09" db="UniProtKB">
        <authorList>
            <consortium name="Ensembl"/>
        </authorList>
    </citation>
    <scope>IDENTIFICATION</scope>
</reference>
<dbReference type="GO" id="GO:0035662">
    <property type="term" value="F:Toll-like receptor 4 binding"/>
    <property type="evidence" value="ECO:0007669"/>
    <property type="project" value="TreeGrafter"/>
</dbReference>
<dbReference type="GO" id="GO:0005886">
    <property type="term" value="C:plasma membrane"/>
    <property type="evidence" value="ECO:0007669"/>
    <property type="project" value="TreeGrafter"/>
</dbReference>
<sequence>MCFTCRITERMRALTGPVKDPVTPAPWKHHSTIPPLLKMEKKSSILSACCQRQSLLNSAARWTRPYDVFVCHSHELSDTEEAERLVSCLEAPPHNLRCFLSHRDSCPGAAIPSELCQAVQNSHIKVLIITEHFLKDEWCTYVMHQALADGPMSNRMIPLVRNLLHSDFPPELRVYSYTDLNRNTEHCYTMVTRTFLKTLMKLQTDLKA</sequence>
<dbReference type="InterPro" id="IPR017279">
    <property type="entry name" value="Tol-interleuk_rcpt_adapt_Tirap"/>
</dbReference>
<dbReference type="GO" id="GO:0034142">
    <property type="term" value="P:toll-like receptor 4 signaling pathway"/>
    <property type="evidence" value="ECO:0007669"/>
    <property type="project" value="TreeGrafter"/>
</dbReference>
<dbReference type="GO" id="GO:0032760">
    <property type="term" value="P:positive regulation of tumor necrosis factor production"/>
    <property type="evidence" value="ECO:0007669"/>
    <property type="project" value="TreeGrafter"/>
</dbReference>
<keyword evidence="3" id="KW-1185">Reference proteome</keyword>
<dbReference type="InterPro" id="IPR000157">
    <property type="entry name" value="TIR_dom"/>
</dbReference>
<dbReference type="PANTHER" id="PTHR22662:SF0">
    <property type="entry name" value="TOLL_INTERLEUKIN-1 RECEPTOR DOMAIN-CONTAINING ADAPTER PROTEIN"/>
    <property type="match status" value="1"/>
</dbReference>
<dbReference type="GO" id="GO:0035663">
    <property type="term" value="F:Toll-like receptor 2 binding"/>
    <property type="evidence" value="ECO:0007669"/>
    <property type="project" value="TreeGrafter"/>
</dbReference>
<dbReference type="GO" id="GO:2000343">
    <property type="term" value="P:positive regulation of chemokine (C-X-C motif) ligand 2 production"/>
    <property type="evidence" value="ECO:0007669"/>
    <property type="project" value="TreeGrafter"/>
</dbReference>
<accession>A0A3B3ZAF0</accession>
<dbReference type="SUPFAM" id="SSF52200">
    <property type="entry name" value="Toll/Interleukin receptor TIR domain"/>
    <property type="match status" value="1"/>
</dbReference>
<dbReference type="Proteomes" id="UP000261520">
    <property type="component" value="Unplaced"/>
</dbReference>